<dbReference type="AlphaFoldDB" id="A0A1I6HA04"/>
<accession>A0A1I6HA04</accession>
<name>A0A1I6HA04_9RHOB</name>
<dbReference type="PANTHER" id="PTHR39168">
    <property type="entry name" value="TRANSCRIPTIONAL REGULATOR-RELATED"/>
    <property type="match status" value="1"/>
</dbReference>
<dbReference type="OrthoDB" id="9797716at2"/>
<feature type="domain" description="HTH arsR-type" evidence="1">
    <location>
        <begin position="1"/>
        <end position="94"/>
    </location>
</feature>
<sequence length="224" mass="23946">MKDGPDIARIASLIGDPGRANMLAALMSGKALTAGELASEAGVTMQTASGHLTRLEEGGLIARERQGRHHYFRLADTDVAGVLEALMGLAAAKGQLRTRTGPRDPELRRARVCYNHLAGEVGVMLYDGLRARGVLTGEGDGITLSEAGRAEMTALGVELNQMSRSPECKSCLDWSARRSHLAGRLGRGILDFTFAQGWAVRPTGTRIVRFTGIGEGAFRKAFQV</sequence>
<dbReference type="InterPro" id="IPR036390">
    <property type="entry name" value="WH_DNA-bd_sf"/>
</dbReference>
<dbReference type="SUPFAM" id="SSF46785">
    <property type="entry name" value="Winged helix' DNA-binding domain"/>
    <property type="match status" value="1"/>
</dbReference>
<dbReference type="Gene3D" id="1.10.10.10">
    <property type="entry name" value="Winged helix-like DNA-binding domain superfamily/Winged helix DNA-binding domain"/>
    <property type="match status" value="1"/>
</dbReference>
<dbReference type="NCBIfam" id="NF033788">
    <property type="entry name" value="HTH_metalloreg"/>
    <property type="match status" value="1"/>
</dbReference>
<dbReference type="GO" id="GO:0003700">
    <property type="term" value="F:DNA-binding transcription factor activity"/>
    <property type="evidence" value="ECO:0007669"/>
    <property type="project" value="InterPro"/>
</dbReference>
<organism evidence="2 3">
    <name type="scientific">Litoreibacter janthinus</name>
    <dbReference type="NCBI Taxonomy" id="670154"/>
    <lineage>
        <taxon>Bacteria</taxon>
        <taxon>Pseudomonadati</taxon>
        <taxon>Pseudomonadota</taxon>
        <taxon>Alphaproteobacteria</taxon>
        <taxon>Rhodobacterales</taxon>
        <taxon>Roseobacteraceae</taxon>
        <taxon>Litoreibacter</taxon>
    </lineage>
</organism>
<dbReference type="RefSeq" id="WP_090217727.1">
    <property type="nucleotide sequence ID" value="NZ_FOYO01000001.1"/>
</dbReference>
<dbReference type="GO" id="GO:0032791">
    <property type="term" value="F:lead ion binding"/>
    <property type="evidence" value="ECO:0007669"/>
    <property type="project" value="TreeGrafter"/>
</dbReference>
<dbReference type="PRINTS" id="PR00778">
    <property type="entry name" value="HTHARSR"/>
</dbReference>
<dbReference type="GO" id="GO:0010288">
    <property type="term" value="P:response to lead ion"/>
    <property type="evidence" value="ECO:0007669"/>
    <property type="project" value="TreeGrafter"/>
</dbReference>
<evidence type="ECO:0000259" key="1">
    <source>
        <dbReference type="PROSITE" id="PS50987"/>
    </source>
</evidence>
<proteinExistence type="predicted"/>
<dbReference type="GO" id="GO:0097063">
    <property type="term" value="F:cadmium ion sensor activity"/>
    <property type="evidence" value="ECO:0007669"/>
    <property type="project" value="TreeGrafter"/>
</dbReference>
<dbReference type="InterPro" id="IPR001845">
    <property type="entry name" value="HTH_ArsR_DNA-bd_dom"/>
</dbReference>
<dbReference type="PROSITE" id="PS50987">
    <property type="entry name" value="HTH_ARSR_2"/>
    <property type="match status" value="1"/>
</dbReference>
<dbReference type="Proteomes" id="UP000199658">
    <property type="component" value="Unassembled WGS sequence"/>
</dbReference>
<dbReference type="GO" id="GO:0003677">
    <property type="term" value="F:DNA binding"/>
    <property type="evidence" value="ECO:0007669"/>
    <property type="project" value="TreeGrafter"/>
</dbReference>
<evidence type="ECO:0000313" key="2">
    <source>
        <dbReference type="EMBL" id="SFR51154.1"/>
    </source>
</evidence>
<protein>
    <submittedName>
        <fullName evidence="2">Transcriptional regulator, ArsR family</fullName>
    </submittedName>
</protein>
<keyword evidence="3" id="KW-1185">Reference proteome</keyword>
<dbReference type="InterPro" id="IPR052543">
    <property type="entry name" value="HTH_Metal-responsive_Reg"/>
</dbReference>
<reference evidence="3" key="1">
    <citation type="submission" date="2016-10" db="EMBL/GenBank/DDBJ databases">
        <authorList>
            <person name="Varghese N."/>
            <person name="Submissions S."/>
        </authorList>
    </citation>
    <scope>NUCLEOTIDE SEQUENCE [LARGE SCALE GENOMIC DNA]</scope>
    <source>
        <strain evidence="3">DSM 26921</strain>
    </source>
</reference>
<dbReference type="GO" id="GO:0046686">
    <property type="term" value="P:response to cadmium ion"/>
    <property type="evidence" value="ECO:0007669"/>
    <property type="project" value="TreeGrafter"/>
</dbReference>
<dbReference type="InterPro" id="IPR011991">
    <property type="entry name" value="ArsR-like_HTH"/>
</dbReference>
<dbReference type="CDD" id="cd00090">
    <property type="entry name" value="HTH_ARSR"/>
    <property type="match status" value="1"/>
</dbReference>
<dbReference type="EMBL" id="FOYO01000001">
    <property type="protein sequence ID" value="SFR51154.1"/>
    <property type="molecule type" value="Genomic_DNA"/>
</dbReference>
<evidence type="ECO:0000313" key="3">
    <source>
        <dbReference type="Proteomes" id="UP000199658"/>
    </source>
</evidence>
<gene>
    <name evidence="2" type="ORF">SAMN04488002_2715</name>
</gene>
<dbReference type="PANTHER" id="PTHR39168:SF1">
    <property type="entry name" value="TRANSCRIPTIONAL REGULATORY PROTEIN"/>
    <property type="match status" value="1"/>
</dbReference>
<dbReference type="Pfam" id="PF12840">
    <property type="entry name" value="HTH_20"/>
    <property type="match status" value="1"/>
</dbReference>
<dbReference type="InterPro" id="IPR036388">
    <property type="entry name" value="WH-like_DNA-bd_sf"/>
</dbReference>
<dbReference type="STRING" id="670154.SAMN04488002_2715"/>
<dbReference type="SMART" id="SM00418">
    <property type="entry name" value="HTH_ARSR"/>
    <property type="match status" value="1"/>
</dbReference>